<organism evidence="2 3">
    <name type="scientific">Phycisphaera mikurensis (strain NBRC 102666 / KCTC 22515 / FYK2301M01)</name>
    <dbReference type="NCBI Taxonomy" id="1142394"/>
    <lineage>
        <taxon>Bacteria</taxon>
        <taxon>Pseudomonadati</taxon>
        <taxon>Planctomycetota</taxon>
        <taxon>Phycisphaerae</taxon>
        <taxon>Phycisphaerales</taxon>
        <taxon>Phycisphaeraceae</taxon>
        <taxon>Phycisphaera</taxon>
    </lineage>
</organism>
<feature type="compositionally biased region" description="Low complexity" evidence="1">
    <location>
        <begin position="13"/>
        <end position="22"/>
    </location>
</feature>
<evidence type="ECO:0000256" key="1">
    <source>
        <dbReference type="SAM" id="MobiDB-lite"/>
    </source>
</evidence>
<dbReference type="AlphaFoldDB" id="I0IJ51"/>
<evidence type="ECO:0000313" key="2">
    <source>
        <dbReference type="EMBL" id="BAM05289.1"/>
    </source>
</evidence>
<feature type="compositionally biased region" description="Basic and acidic residues" evidence="1">
    <location>
        <begin position="1"/>
        <end position="12"/>
    </location>
</feature>
<dbReference type="KEGG" id="phm:PSMK_31300"/>
<evidence type="ECO:0000313" key="3">
    <source>
        <dbReference type="Proteomes" id="UP000007881"/>
    </source>
</evidence>
<feature type="compositionally biased region" description="Basic and acidic residues" evidence="1">
    <location>
        <begin position="24"/>
        <end position="40"/>
    </location>
</feature>
<proteinExistence type="predicted"/>
<accession>I0IJ51</accession>
<reference evidence="2 3" key="1">
    <citation type="submission" date="2012-02" db="EMBL/GenBank/DDBJ databases">
        <title>Complete genome sequence of Phycisphaera mikurensis NBRC 102666.</title>
        <authorList>
            <person name="Ankai A."/>
            <person name="Hosoyama A."/>
            <person name="Terui Y."/>
            <person name="Sekine M."/>
            <person name="Fukai R."/>
            <person name="Kato Y."/>
            <person name="Nakamura S."/>
            <person name="Yamada-Narita S."/>
            <person name="Kawakoshi A."/>
            <person name="Fukunaga Y."/>
            <person name="Yamazaki S."/>
            <person name="Fujita N."/>
        </authorList>
    </citation>
    <scope>NUCLEOTIDE SEQUENCE [LARGE SCALE GENOMIC DNA]</scope>
    <source>
        <strain evidence="3">NBRC 102666 / KCTC 22515 / FYK2301M01</strain>
    </source>
</reference>
<keyword evidence="3" id="KW-1185">Reference proteome</keyword>
<sequence length="48" mass="5030">MRGDAAIDREAIAEAGQRARGGAARREGAPRPARGPDARRPAAGYLQD</sequence>
<dbReference type="STRING" id="1142394.PSMK_31300"/>
<protein>
    <submittedName>
        <fullName evidence="2">Uncharacterized protein</fullName>
    </submittedName>
</protein>
<dbReference type="HOGENOM" id="CLU_3156117_0_0_0"/>
<name>I0IJ51_PHYMF</name>
<feature type="region of interest" description="Disordered" evidence="1">
    <location>
        <begin position="1"/>
        <end position="48"/>
    </location>
</feature>
<dbReference type="Proteomes" id="UP000007881">
    <property type="component" value="Chromosome"/>
</dbReference>
<gene>
    <name evidence="2" type="ordered locus">PSMK_31300</name>
</gene>
<dbReference type="EMBL" id="AP012338">
    <property type="protein sequence ID" value="BAM05289.1"/>
    <property type="molecule type" value="Genomic_DNA"/>
</dbReference>